<accession>A0A2T3XZE7</accession>
<proteinExistence type="predicted"/>
<comment type="caution">
    <text evidence="1">The sequence shown here is derived from an EMBL/GenBank/DDBJ whole genome shotgun (WGS) entry which is preliminary data.</text>
</comment>
<gene>
    <name evidence="1" type="ORF">C9I57_04505</name>
</gene>
<sequence>MRGAELTHCQAGLAFEAYSARLDGYSLERYGAVSFARTHAIFCIAALAGYMTIQTGWAFAV</sequence>
<dbReference type="EMBL" id="PYUC01000002">
    <property type="protein sequence ID" value="PTB21897.1"/>
    <property type="molecule type" value="Genomic_DNA"/>
</dbReference>
<evidence type="ECO:0000313" key="2">
    <source>
        <dbReference type="Proteomes" id="UP000240638"/>
    </source>
</evidence>
<evidence type="ECO:0000313" key="1">
    <source>
        <dbReference type="EMBL" id="PTB21897.1"/>
    </source>
</evidence>
<reference evidence="1 2" key="1">
    <citation type="submission" date="2018-03" db="EMBL/GenBank/DDBJ databases">
        <title>Whole genome analyses suggest that Burkholderia sensu lato contains two further novel genera in the rhizoxinica-symbiotica group Mycetohabitans gen. nov., and Trinickia gen. nov.: implications for the evolution of diazotrophy and nodulation in the Burkholderiaceae.</title>
        <authorList>
            <person name="Estrada De Los Santos P."/>
            <person name="Palmer M."/>
            <person name="Chavez-Ramirez B."/>
            <person name="Steenkamp E.T."/>
            <person name="Hirsch A.M."/>
            <person name="Manyaka P."/>
            <person name="Maluk M."/>
            <person name="Lafos M."/>
            <person name="Crook M."/>
            <person name="Gross E."/>
            <person name="Simon M.F."/>
            <person name="Bueno Dos Reis Junior F."/>
            <person name="Poole P.S."/>
            <person name="Venter S.N."/>
            <person name="James E.K."/>
        </authorList>
    </citation>
    <scope>NUCLEOTIDE SEQUENCE [LARGE SCALE GENOMIC DNA]</scope>
    <source>
        <strain evidence="1 2">JPY-366</strain>
    </source>
</reference>
<name>A0A2T3XZE7_9BURK</name>
<dbReference type="Proteomes" id="UP000240638">
    <property type="component" value="Unassembled WGS sequence"/>
</dbReference>
<dbReference type="AlphaFoldDB" id="A0A2T3XZE7"/>
<organism evidence="1 2">
    <name type="scientific">Trinickia symbiotica</name>
    <dbReference type="NCBI Taxonomy" id="863227"/>
    <lineage>
        <taxon>Bacteria</taxon>
        <taxon>Pseudomonadati</taxon>
        <taxon>Pseudomonadota</taxon>
        <taxon>Betaproteobacteria</taxon>
        <taxon>Burkholderiales</taxon>
        <taxon>Burkholderiaceae</taxon>
        <taxon>Trinickia</taxon>
    </lineage>
</organism>
<protein>
    <submittedName>
        <fullName evidence="1">Uncharacterized protein</fullName>
    </submittedName>
</protein>